<reference evidence="2" key="2">
    <citation type="submission" date="2021-12" db="EMBL/GenBank/DDBJ databases">
        <title>Resequencing data analysis of finger millet.</title>
        <authorList>
            <person name="Hatakeyama M."/>
            <person name="Aluri S."/>
            <person name="Balachadran M.T."/>
            <person name="Sivarajan S.R."/>
            <person name="Poveda L."/>
            <person name="Shimizu-Inatsugi R."/>
            <person name="Schlapbach R."/>
            <person name="Sreeman S.M."/>
            <person name="Shimizu K.K."/>
        </authorList>
    </citation>
    <scope>NUCLEOTIDE SEQUENCE</scope>
</reference>
<reference evidence="2" key="1">
    <citation type="journal article" date="2018" name="DNA Res.">
        <title>Multiple hybrid de novo genome assembly of finger millet, an orphan allotetraploid crop.</title>
        <authorList>
            <person name="Hatakeyama M."/>
            <person name="Aluri S."/>
            <person name="Balachadran M.T."/>
            <person name="Sivarajan S.R."/>
            <person name="Patrignani A."/>
            <person name="Gruter S."/>
            <person name="Poveda L."/>
            <person name="Shimizu-Inatsugi R."/>
            <person name="Baeten J."/>
            <person name="Francoijs K.J."/>
            <person name="Nataraja K.N."/>
            <person name="Reddy Y.A.N."/>
            <person name="Phadnis S."/>
            <person name="Ravikumar R.L."/>
            <person name="Schlapbach R."/>
            <person name="Sreeman S.M."/>
            <person name="Shimizu K.K."/>
        </authorList>
    </citation>
    <scope>NUCLEOTIDE SEQUENCE</scope>
</reference>
<evidence type="ECO:0000259" key="1">
    <source>
        <dbReference type="Pfam" id="PF00195"/>
    </source>
</evidence>
<name>A0AAV5BNU4_ELECO</name>
<accession>A0AAV5BNU4</accession>
<dbReference type="AlphaFoldDB" id="A0AAV5BNU4"/>
<organism evidence="2 3">
    <name type="scientific">Eleusine coracana subsp. coracana</name>
    <dbReference type="NCBI Taxonomy" id="191504"/>
    <lineage>
        <taxon>Eukaryota</taxon>
        <taxon>Viridiplantae</taxon>
        <taxon>Streptophyta</taxon>
        <taxon>Embryophyta</taxon>
        <taxon>Tracheophyta</taxon>
        <taxon>Spermatophyta</taxon>
        <taxon>Magnoliopsida</taxon>
        <taxon>Liliopsida</taxon>
        <taxon>Poales</taxon>
        <taxon>Poaceae</taxon>
        <taxon>PACMAD clade</taxon>
        <taxon>Chloridoideae</taxon>
        <taxon>Cynodonteae</taxon>
        <taxon>Eleusininae</taxon>
        <taxon>Eleusine</taxon>
    </lineage>
</organism>
<evidence type="ECO:0000313" key="3">
    <source>
        <dbReference type="Proteomes" id="UP001054889"/>
    </source>
</evidence>
<dbReference type="InterPro" id="IPR011141">
    <property type="entry name" value="Polyketide_synthase_type-III"/>
</dbReference>
<dbReference type="Proteomes" id="UP001054889">
    <property type="component" value="Unassembled WGS sequence"/>
</dbReference>
<dbReference type="SUPFAM" id="SSF53901">
    <property type="entry name" value="Thiolase-like"/>
    <property type="match status" value="1"/>
</dbReference>
<gene>
    <name evidence="2" type="primary">ga03617</name>
    <name evidence="2" type="ORF">PR202_ga03617</name>
</gene>
<feature type="domain" description="Chalcone/stilbene synthase N-terminal" evidence="1">
    <location>
        <begin position="1"/>
        <end position="71"/>
    </location>
</feature>
<dbReference type="GO" id="GO:0030639">
    <property type="term" value="P:polyketide biosynthetic process"/>
    <property type="evidence" value="ECO:0007669"/>
    <property type="project" value="TreeGrafter"/>
</dbReference>
<dbReference type="InterPro" id="IPR016039">
    <property type="entry name" value="Thiolase-like"/>
</dbReference>
<dbReference type="GO" id="GO:0016747">
    <property type="term" value="F:acyltransferase activity, transferring groups other than amino-acyl groups"/>
    <property type="evidence" value="ECO:0007669"/>
    <property type="project" value="InterPro"/>
</dbReference>
<protein>
    <recommendedName>
        <fullName evidence="1">Chalcone/stilbene synthase N-terminal domain-containing protein</fullName>
    </recommendedName>
</protein>
<comment type="caution">
    <text evidence="2">The sequence shown here is derived from an EMBL/GenBank/DDBJ whole genome shotgun (WGS) entry which is preliminary data.</text>
</comment>
<sequence>MLYKLGCYGGGKVLRVAKDLAENNRGAIALAVYCDINVATFCGPSESTPDSLVSQALFGDGAATVIVGADPDEHAERPLFQMVSARQTILPDSSEGAIEAHLREAGTIIRLQRRGSELNYP</sequence>
<evidence type="ECO:0000313" key="2">
    <source>
        <dbReference type="EMBL" id="GJM87641.1"/>
    </source>
</evidence>
<keyword evidence="3" id="KW-1185">Reference proteome</keyword>
<dbReference type="PANTHER" id="PTHR11877:SF55">
    <property type="entry name" value="CHALCONE SYNTHASE 8"/>
    <property type="match status" value="1"/>
</dbReference>
<dbReference type="InterPro" id="IPR001099">
    <property type="entry name" value="Chalcone/stilbene_synt_N"/>
</dbReference>
<proteinExistence type="predicted"/>
<dbReference type="EMBL" id="BQKI01000002">
    <property type="protein sequence ID" value="GJM87641.1"/>
    <property type="molecule type" value="Genomic_DNA"/>
</dbReference>
<dbReference type="Pfam" id="PF00195">
    <property type="entry name" value="Chal_sti_synt_N"/>
    <property type="match status" value="1"/>
</dbReference>
<dbReference type="Gene3D" id="3.40.47.10">
    <property type="match status" value="1"/>
</dbReference>
<dbReference type="PANTHER" id="PTHR11877">
    <property type="entry name" value="HYDROXYMETHYLGLUTARYL-COA SYNTHASE"/>
    <property type="match status" value="1"/>
</dbReference>